<reference evidence="1 2" key="1">
    <citation type="submission" date="2020-02" db="EMBL/GenBank/DDBJ databases">
        <authorList>
            <person name="Ma Q."/>
            <person name="Huang Y."/>
            <person name="Song X."/>
            <person name="Pei D."/>
        </authorList>
    </citation>
    <scope>NUCLEOTIDE SEQUENCE [LARGE SCALE GENOMIC DNA]</scope>
    <source>
        <strain evidence="1">Sxm20200214</strain>
        <tissue evidence="1">Leaf</tissue>
    </source>
</reference>
<dbReference type="AlphaFoldDB" id="A0A8X7TVF1"/>
<keyword evidence="2" id="KW-1185">Reference proteome</keyword>
<organism evidence="1 2">
    <name type="scientific">Brassica carinata</name>
    <name type="common">Ethiopian mustard</name>
    <name type="synonym">Abyssinian cabbage</name>
    <dbReference type="NCBI Taxonomy" id="52824"/>
    <lineage>
        <taxon>Eukaryota</taxon>
        <taxon>Viridiplantae</taxon>
        <taxon>Streptophyta</taxon>
        <taxon>Embryophyta</taxon>
        <taxon>Tracheophyta</taxon>
        <taxon>Spermatophyta</taxon>
        <taxon>Magnoliopsida</taxon>
        <taxon>eudicotyledons</taxon>
        <taxon>Gunneridae</taxon>
        <taxon>Pentapetalae</taxon>
        <taxon>rosids</taxon>
        <taxon>malvids</taxon>
        <taxon>Brassicales</taxon>
        <taxon>Brassicaceae</taxon>
        <taxon>Brassiceae</taxon>
        <taxon>Brassica</taxon>
    </lineage>
</organism>
<dbReference type="Proteomes" id="UP000886595">
    <property type="component" value="Unassembled WGS sequence"/>
</dbReference>
<proteinExistence type="predicted"/>
<evidence type="ECO:0000313" key="2">
    <source>
        <dbReference type="Proteomes" id="UP000886595"/>
    </source>
</evidence>
<name>A0A8X7TVF1_BRACI</name>
<sequence length="115" mass="13009">MFAPCSKHSTSYLCSFLTISWWTTKPNDEPFIRKCLKKVKSIFKGTQPIHSCPPVTATLSKLRKHGGHVDSVLFCADHELYTLTRRDVRQSTNGRYLLPAYLWTVGSHGVGVREA</sequence>
<comment type="caution">
    <text evidence="1">The sequence shown here is derived from an EMBL/GenBank/DDBJ whole genome shotgun (WGS) entry which is preliminary data.</text>
</comment>
<gene>
    <name evidence="1" type="ORF">Bca52824_075449</name>
</gene>
<dbReference type="EMBL" id="JAAMPC010000015">
    <property type="protein sequence ID" value="KAG2256155.1"/>
    <property type="molecule type" value="Genomic_DNA"/>
</dbReference>
<evidence type="ECO:0000313" key="1">
    <source>
        <dbReference type="EMBL" id="KAG2256155.1"/>
    </source>
</evidence>
<protein>
    <submittedName>
        <fullName evidence="1">Uncharacterized protein</fullName>
    </submittedName>
</protein>
<accession>A0A8X7TVF1</accession>